<comment type="catalytic activity">
    <reaction evidence="7">
        <text>ATP + H2O + polyamine-[polyamine-binding protein]Side 1 = ADP + phosphate + polyamineSide 2 + [polyamine-binding protein]Side 1.</text>
        <dbReference type="EC" id="7.6.2.11"/>
    </reaction>
</comment>
<dbReference type="EC" id="7.6.2.11" evidence="7"/>
<comment type="caution">
    <text evidence="10">The sequence shown here is derived from an EMBL/GenBank/DDBJ whole genome shotgun (WGS) entry which is preliminary data.</text>
</comment>
<organism evidence="10 11">
    <name type="scientific">Egicoccus halophilus</name>
    <dbReference type="NCBI Taxonomy" id="1670830"/>
    <lineage>
        <taxon>Bacteria</taxon>
        <taxon>Bacillati</taxon>
        <taxon>Actinomycetota</taxon>
        <taxon>Nitriliruptoria</taxon>
        <taxon>Egicoccales</taxon>
        <taxon>Egicoccaceae</taxon>
        <taxon>Egicoccus</taxon>
    </lineage>
</organism>
<dbReference type="RefSeq" id="WP_130649179.1">
    <property type="nucleotide sequence ID" value="NZ_BMHA01000007.1"/>
</dbReference>
<dbReference type="InterPro" id="IPR050093">
    <property type="entry name" value="ABC_SmlMolc_Importer"/>
</dbReference>
<dbReference type="InterPro" id="IPR017871">
    <property type="entry name" value="ABC_transporter-like_CS"/>
</dbReference>
<dbReference type="AlphaFoldDB" id="A0A8J3AB34"/>
<keyword evidence="11" id="KW-1185">Reference proteome</keyword>
<evidence type="ECO:0000256" key="5">
    <source>
        <dbReference type="ARBA" id="ARBA00022967"/>
    </source>
</evidence>
<evidence type="ECO:0000256" key="6">
    <source>
        <dbReference type="ARBA" id="ARBA00023136"/>
    </source>
</evidence>
<evidence type="ECO:0000256" key="4">
    <source>
        <dbReference type="ARBA" id="ARBA00022840"/>
    </source>
</evidence>
<dbReference type="PROSITE" id="PS50893">
    <property type="entry name" value="ABC_TRANSPORTER_2"/>
    <property type="match status" value="1"/>
</dbReference>
<dbReference type="InterPro" id="IPR003439">
    <property type="entry name" value="ABC_transporter-like_ATP-bd"/>
</dbReference>
<evidence type="ECO:0000259" key="9">
    <source>
        <dbReference type="PROSITE" id="PS50893"/>
    </source>
</evidence>
<evidence type="ECO:0000256" key="8">
    <source>
        <dbReference type="SAM" id="MobiDB-lite"/>
    </source>
</evidence>
<dbReference type="InterPro" id="IPR005893">
    <property type="entry name" value="PotA-like"/>
</dbReference>
<dbReference type="Pfam" id="PF00005">
    <property type="entry name" value="ABC_tran"/>
    <property type="match status" value="1"/>
</dbReference>
<dbReference type="GO" id="GO:0043190">
    <property type="term" value="C:ATP-binding cassette (ABC) transporter complex"/>
    <property type="evidence" value="ECO:0007669"/>
    <property type="project" value="InterPro"/>
</dbReference>
<evidence type="ECO:0000313" key="11">
    <source>
        <dbReference type="Proteomes" id="UP000650511"/>
    </source>
</evidence>
<dbReference type="InterPro" id="IPR027417">
    <property type="entry name" value="P-loop_NTPase"/>
</dbReference>
<dbReference type="InterPro" id="IPR013611">
    <property type="entry name" value="Transp-assoc_OB_typ2"/>
</dbReference>
<comment type="subunit">
    <text evidence="7">The complex is composed of two ATP-binding proteins (PotA), two transmembrane proteins (PotB and PotC) and a solute-binding protein (PotD).</text>
</comment>
<keyword evidence="3 7" id="KW-0547">Nucleotide-binding</keyword>
<dbReference type="Pfam" id="PF08402">
    <property type="entry name" value="TOBE_2"/>
    <property type="match status" value="1"/>
</dbReference>
<protein>
    <recommendedName>
        <fullName evidence="7">Spermidine/putrescine import ATP-binding protein PotA</fullName>
        <ecNumber evidence="7">7.6.2.11</ecNumber>
    </recommendedName>
</protein>
<reference evidence="10" key="2">
    <citation type="submission" date="2020-09" db="EMBL/GenBank/DDBJ databases">
        <authorList>
            <person name="Sun Q."/>
            <person name="Zhou Y."/>
        </authorList>
    </citation>
    <scope>NUCLEOTIDE SEQUENCE</scope>
    <source>
        <strain evidence="10">CGMCC 1.14988</strain>
    </source>
</reference>
<dbReference type="EMBL" id="BMHA01000007">
    <property type="protein sequence ID" value="GGI07007.1"/>
    <property type="molecule type" value="Genomic_DNA"/>
</dbReference>
<dbReference type="InterPro" id="IPR008995">
    <property type="entry name" value="Mo/tungstate-bd_C_term_dom"/>
</dbReference>
<dbReference type="NCBIfam" id="TIGR01187">
    <property type="entry name" value="potA"/>
    <property type="match status" value="1"/>
</dbReference>
<dbReference type="GO" id="GO:0005524">
    <property type="term" value="F:ATP binding"/>
    <property type="evidence" value="ECO:0007669"/>
    <property type="project" value="UniProtKB-KW"/>
</dbReference>
<dbReference type="Gene3D" id="3.40.50.300">
    <property type="entry name" value="P-loop containing nucleotide triphosphate hydrolases"/>
    <property type="match status" value="1"/>
</dbReference>
<name>A0A8J3AB34_9ACTN</name>
<evidence type="ECO:0000256" key="3">
    <source>
        <dbReference type="ARBA" id="ARBA00022741"/>
    </source>
</evidence>
<sequence>MSTAGATGVAGAAISVQGVSKHYRDVVALDRVRLDIRAGEFLTLLGASGSGKSTLLNIIAGFVPATEGTIRVADRDLTRVPPQKRDLGMVFQHYALFPHMNVFDNVAFPLRRRRVRKDEVRRRVLEALDTVELAHLVERRPSELSGGQQQRVAFARAIVFHPSVLLMDEPLGALDKRLREQLQLEIKRLHRELGITFVFVTHDQQEALAMSDRIALLRDGRVVQVGEPTELYERPAERYTAEFLGESNVFVCDVRDGVCHDAPTGRMLHTAGRVPGTRADVVVRPEKLRLLPAGTEPPAASNALTATVRETIYLGSEFRSELVVDDGRVLVVRVPASEPPPTPGASVVVTWDADAAVVLPADGAANDGAANDGAANDGAGNGGAGIAATSPSAAAEPAAEISSPSTR</sequence>
<keyword evidence="1 7" id="KW-0813">Transport</keyword>
<dbReference type="PROSITE" id="PS00211">
    <property type="entry name" value="ABC_TRANSPORTER_1"/>
    <property type="match status" value="1"/>
</dbReference>
<proteinExistence type="inferred from homology"/>
<reference evidence="10" key="1">
    <citation type="journal article" date="2014" name="Int. J. Syst. Evol. Microbiol.">
        <title>Complete genome sequence of Corynebacterium casei LMG S-19264T (=DSM 44701T), isolated from a smear-ripened cheese.</title>
        <authorList>
            <consortium name="US DOE Joint Genome Institute (JGI-PGF)"/>
            <person name="Walter F."/>
            <person name="Albersmeier A."/>
            <person name="Kalinowski J."/>
            <person name="Ruckert C."/>
        </authorList>
    </citation>
    <scope>NUCLEOTIDE SEQUENCE</scope>
    <source>
        <strain evidence="10">CGMCC 1.14988</strain>
    </source>
</reference>
<comment type="similarity">
    <text evidence="7">Belongs to the ABC transporter superfamily. Spermidine/putrescine importer (TC 3.A.1.11.1) family.</text>
</comment>
<accession>A0A8J3AB34</accession>
<dbReference type="PANTHER" id="PTHR42781">
    <property type="entry name" value="SPERMIDINE/PUTRESCINE IMPORT ATP-BINDING PROTEIN POTA"/>
    <property type="match status" value="1"/>
</dbReference>
<feature type="compositionally biased region" description="Low complexity" evidence="8">
    <location>
        <begin position="386"/>
        <end position="407"/>
    </location>
</feature>
<dbReference type="SMART" id="SM00382">
    <property type="entry name" value="AAA"/>
    <property type="match status" value="1"/>
</dbReference>
<dbReference type="InterPro" id="IPR003593">
    <property type="entry name" value="AAA+_ATPase"/>
</dbReference>
<keyword evidence="6 7" id="KW-0472">Membrane</keyword>
<feature type="compositionally biased region" description="Low complexity" evidence="8">
    <location>
        <begin position="366"/>
        <end position="378"/>
    </location>
</feature>
<dbReference type="SUPFAM" id="SSF50331">
    <property type="entry name" value="MOP-like"/>
    <property type="match status" value="1"/>
</dbReference>
<comment type="function">
    <text evidence="7">Part of the ABC transporter complex PotABCD involved in spermidine/putrescine import. Responsible for energy coupling to the transport system.</text>
</comment>
<dbReference type="SUPFAM" id="SSF52540">
    <property type="entry name" value="P-loop containing nucleoside triphosphate hydrolases"/>
    <property type="match status" value="1"/>
</dbReference>
<feature type="domain" description="ABC transporter" evidence="9">
    <location>
        <begin position="14"/>
        <end position="244"/>
    </location>
</feature>
<keyword evidence="5 7" id="KW-1278">Translocase</keyword>
<gene>
    <name evidence="7" type="primary">potA</name>
    <name evidence="10" type="ORF">GCM10011354_21940</name>
</gene>
<dbReference type="PANTHER" id="PTHR42781:SF4">
    <property type="entry name" value="SPERMIDINE_PUTRESCINE IMPORT ATP-BINDING PROTEIN POTA"/>
    <property type="match status" value="1"/>
</dbReference>
<evidence type="ECO:0000256" key="7">
    <source>
        <dbReference type="RuleBase" id="RU364083"/>
    </source>
</evidence>
<feature type="region of interest" description="Disordered" evidence="8">
    <location>
        <begin position="366"/>
        <end position="407"/>
    </location>
</feature>
<keyword evidence="4 7" id="KW-0067">ATP-binding</keyword>
<dbReference type="FunFam" id="3.40.50.300:FF:000133">
    <property type="entry name" value="Spermidine/putrescine import ATP-binding protein PotA"/>
    <property type="match status" value="1"/>
</dbReference>
<dbReference type="GO" id="GO:0016887">
    <property type="term" value="F:ATP hydrolysis activity"/>
    <property type="evidence" value="ECO:0007669"/>
    <property type="project" value="InterPro"/>
</dbReference>
<keyword evidence="2 7" id="KW-1003">Cell membrane</keyword>
<evidence type="ECO:0000313" key="10">
    <source>
        <dbReference type="EMBL" id="GGI07007.1"/>
    </source>
</evidence>
<evidence type="ECO:0000256" key="1">
    <source>
        <dbReference type="ARBA" id="ARBA00022448"/>
    </source>
</evidence>
<dbReference type="GO" id="GO:0015417">
    <property type="term" value="F:ABC-type polyamine transporter activity"/>
    <property type="evidence" value="ECO:0007669"/>
    <property type="project" value="UniProtKB-EC"/>
</dbReference>
<dbReference type="OrthoDB" id="9802264at2"/>
<dbReference type="Proteomes" id="UP000650511">
    <property type="component" value="Unassembled WGS sequence"/>
</dbReference>
<evidence type="ECO:0000256" key="2">
    <source>
        <dbReference type="ARBA" id="ARBA00022475"/>
    </source>
</evidence>